<evidence type="ECO:0000256" key="1">
    <source>
        <dbReference type="SAM" id="MobiDB-lite"/>
    </source>
</evidence>
<comment type="caution">
    <text evidence="2">The sequence shown here is derived from an EMBL/GenBank/DDBJ whole genome shotgun (WGS) entry which is preliminary data.</text>
</comment>
<reference evidence="2 3" key="1">
    <citation type="submission" date="2018-12" db="EMBL/GenBank/DDBJ databases">
        <title>Genome Sequence of Candidatus Viridilinea halotolerans isolated from saline sulfide-rich spring.</title>
        <authorList>
            <person name="Grouzdev D.S."/>
            <person name="Burganskaya E.I."/>
            <person name="Krutkina M.S."/>
            <person name="Sukhacheva M.V."/>
            <person name="Gorlenko V.M."/>
        </authorList>
    </citation>
    <scope>NUCLEOTIDE SEQUENCE [LARGE SCALE GENOMIC DNA]</scope>
    <source>
        <strain evidence="2">Chok-6</strain>
    </source>
</reference>
<sequence>MFIEDRSEAIRSTGPVKGQHLPDGWRFCLFAVAHMYTMQTGLQSYLDVTALLNLDGEGHILDDMDHVNIVVTQRPGLTSEEAHLQAAATANALPATLKAISAMHLRCPVDEVTPSATAQKRAAKHGGIAKLHTYYVLRVKPTVPTSAEDFKDVGMPERIGASAHKVRGHFRYYHPDRPMFGRISGSVGVPDHERGSDDYGGIKKDYQV</sequence>
<evidence type="ECO:0000313" key="3">
    <source>
        <dbReference type="Proteomes" id="UP000280307"/>
    </source>
</evidence>
<feature type="region of interest" description="Disordered" evidence="1">
    <location>
        <begin position="187"/>
        <end position="208"/>
    </location>
</feature>
<protein>
    <submittedName>
        <fullName evidence="2">Uncharacterized protein</fullName>
    </submittedName>
</protein>
<accession>A0A426U5W7</accession>
<name>A0A426U5W7_9CHLR</name>
<dbReference type="EMBL" id="RSAS01000195">
    <property type="protein sequence ID" value="RRR75359.1"/>
    <property type="molecule type" value="Genomic_DNA"/>
</dbReference>
<proteinExistence type="predicted"/>
<dbReference type="Proteomes" id="UP000280307">
    <property type="component" value="Unassembled WGS sequence"/>
</dbReference>
<feature type="compositionally biased region" description="Basic and acidic residues" evidence="1">
    <location>
        <begin position="190"/>
        <end position="208"/>
    </location>
</feature>
<evidence type="ECO:0000313" key="2">
    <source>
        <dbReference type="EMBL" id="RRR75359.1"/>
    </source>
</evidence>
<gene>
    <name evidence="2" type="ORF">EI684_04905</name>
</gene>
<organism evidence="2 3">
    <name type="scientific">Candidatus Viridilinea halotolerans</name>
    <dbReference type="NCBI Taxonomy" id="2491704"/>
    <lineage>
        <taxon>Bacteria</taxon>
        <taxon>Bacillati</taxon>
        <taxon>Chloroflexota</taxon>
        <taxon>Chloroflexia</taxon>
        <taxon>Chloroflexales</taxon>
        <taxon>Chloroflexineae</taxon>
        <taxon>Oscillochloridaceae</taxon>
        <taxon>Candidatus Viridilinea</taxon>
    </lineage>
</organism>
<dbReference type="AlphaFoldDB" id="A0A426U5W7"/>